<feature type="compositionally biased region" description="Basic and acidic residues" evidence="1">
    <location>
        <begin position="277"/>
        <end position="294"/>
    </location>
</feature>
<evidence type="ECO:0008006" key="4">
    <source>
        <dbReference type="Google" id="ProtNLM"/>
    </source>
</evidence>
<evidence type="ECO:0000313" key="3">
    <source>
        <dbReference type="Proteomes" id="UP000275356"/>
    </source>
</evidence>
<protein>
    <recommendedName>
        <fullName evidence="4">RecT family protein</fullName>
    </recommendedName>
</protein>
<evidence type="ECO:0000313" key="2">
    <source>
        <dbReference type="EMBL" id="ROR97818.1"/>
    </source>
</evidence>
<dbReference type="RefSeq" id="WP_123739805.1">
    <property type="nucleotide sequence ID" value="NZ_RKHQ01000001.1"/>
</dbReference>
<dbReference type="AlphaFoldDB" id="A0A3N2DDT5"/>
<comment type="caution">
    <text evidence="2">The sequence shown here is derived from an EMBL/GenBank/DDBJ whole genome shotgun (WGS) entry which is preliminary data.</text>
</comment>
<dbReference type="Proteomes" id="UP000275356">
    <property type="component" value="Unassembled WGS sequence"/>
</dbReference>
<accession>A0A3N2DDT5</accession>
<name>A0A3N2DDT5_9MICO</name>
<sequence length="321" mass="34691">MTDLTPYNPARTEIATLAPSDPTGRRLISWAEAGQAANQLARALSQTAFVPKGMTDVGNATAAILMGDELGLSPIASLRSIYVVHGTPALYARTMVALALSHGHQIWTESASDQAVTVCGQRRGSEHVERAEWTIQRATKAGYTGNAKYKTNPVEMLYAKAAAEVARRIAADVLAGVPYSVEDLELEQPATTTVTRESAARSRVNRARSRVNRDRPQPPEPDLPSDDLRSELGPESDPEPSEPARVTDAQIRKIGAAMRDLGMTDRTLALQYVSEVAGRDVPSRSDLTRDEASRLIDQLESDLNALPTASDDTDWPPEPPA</sequence>
<dbReference type="OrthoDB" id="3693665at2"/>
<keyword evidence="3" id="KW-1185">Reference proteome</keyword>
<feature type="region of interest" description="Disordered" evidence="1">
    <location>
        <begin position="188"/>
        <end position="250"/>
    </location>
</feature>
<evidence type="ECO:0000256" key="1">
    <source>
        <dbReference type="SAM" id="MobiDB-lite"/>
    </source>
</evidence>
<gene>
    <name evidence="2" type="ORF">EDD28_2427</name>
</gene>
<proteinExistence type="predicted"/>
<organism evidence="2 3">
    <name type="scientific">Salana multivorans</name>
    <dbReference type="NCBI Taxonomy" id="120377"/>
    <lineage>
        <taxon>Bacteria</taxon>
        <taxon>Bacillati</taxon>
        <taxon>Actinomycetota</taxon>
        <taxon>Actinomycetes</taxon>
        <taxon>Micrococcales</taxon>
        <taxon>Beutenbergiaceae</taxon>
        <taxon>Salana</taxon>
    </lineage>
</organism>
<reference evidence="2 3" key="1">
    <citation type="submission" date="2018-11" db="EMBL/GenBank/DDBJ databases">
        <title>Sequencing the genomes of 1000 actinobacteria strains.</title>
        <authorList>
            <person name="Klenk H.-P."/>
        </authorList>
    </citation>
    <scope>NUCLEOTIDE SEQUENCE [LARGE SCALE GENOMIC DNA]</scope>
    <source>
        <strain evidence="2 3">DSM 13521</strain>
    </source>
</reference>
<feature type="region of interest" description="Disordered" evidence="1">
    <location>
        <begin position="275"/>
        <end position="321"/>
    </location>
</feature>
<dbReference type="EMBL" id="RKHQ01000001">
    <property type="protein sequence ID" value="ROR97818.1"/>
    <property type="molecule type" value="Genomic_DNA"/>
</dbReference>